<dbReference type="InterPro" id="IPR016130">
    <property type="entry name" value="Tyr_Pase_AS"/>
</dbReference>
<gene>
    <name evidence="2" type="ORF">HNR59_002603</name>
</gene>
<dbReference type="Proteomes" id="UP000533306">
    <property type="component" value="Unassembled WGS sequence"/>
</dbReference>
<name>A0A7W9S5B8_9HYPH</name>
<dbReference type="PROSITE" id="PS00383">
    <property type="entry name" value="TYR_PHOSPHATASE_1"/>
    <property type="match status" value="1"/>
</dbReference>
<evidence type="ECO:0000259" key="1">
    <source>
        <dbReference type="PROSITE" id="PS50056"/>
    </source>
</evidence>
<evidence type="ECO:0000313" key="3">
    <source>
        <dbReference type="Proteomes" id="UP000533306"/>
    </source>
</evidence>
<sequence>MAAAGGGAGRMEGHAMIHVCPLSKLEQTVSRTGAGRLVTLLSADTDMARPASVAERDHLHLRMNDIAELRDGLTLPGEAHVRRLLDFASGWDRARPMVIHCYAGVSRSPAAAYIVAVALNPALNEAELAAMLRWLSPSATPNSRLIAVADALLGREGRMIAAIKGIGRGADAFEGEVFELDPFG</sequence>
<proteinExistence type="predicted"/>
<protein>
    <recommendedName>
        <fullName evidence="1">Tyrosine specific protein phosphatases domain-containing protein</fullName>
    </recommendedName>
</protein>
<evidence type="ECO:0000313" key="2">
    <source>
        <dbReference type="EMBL" id="MBB6013258.1"/>
    </source>
</evidence>
<feature type="domain" description="Tyrosine specific protein phosphatases" evidence="1">
    <location>
        <begin position="82"/>
        <end position="133"/>
    </location>
</feature>
<dbReference type="SUPFAM" id="SSF52799">
    <property type="entry name" value="(Phosphotyrosine protein) phosphatases II"/>
    <property type="match status" value="1"/>
</dbReference>
<dbReference type="PROSITE" id="PS50056">
    <property type="entry name" value="TYR_PHOSPHATASE_2"/>
    <property type="match status" value="1"/>
</dbReference>
<organism evidence="2 3">
    <name type="scientific">Aquamicrobium lusatiense</name>
    <dbReference type="NCBI Taxonomy" id="89772"/>
    <lineage>
        <taxon>Bacteria</taxon>
        <taxon>Pseudomonadati</taxon>
        <taxon>Pseudomonadota</taxon>
        <taxon>Alphaproteobacteria</taxon>
        <taxon>Hyphomicrobiales</taxon>
        <taxon>Phyllobacteriaceae</taxon>
        <taxon>Aquamicrobium</taxon>
    </lineage>
</organism>
<dbReference type="InterPro" id="IPR000387">
    <property type="entry name" value="Tyr_Pase_dom"/>
</dbReference>
<accession>A0A7W9S5B8</accession>
<keyword evidence="3" id="KW-1185">Reference proteome</keyword>
<comment type="caution">
    <text evidence="2">The sequence shown here is derived from an EMBL/GenBank/DDBJ whole genome shotgun (WGS) entry which is preliminary data.</text>
</comment>
<dbReference type="AlphaFoldDB" id="A0A7W9S5B8"/>
<dbReference type="Gene3D" id="3.90.190.10">
    <property type="entry name" value="Protein tyrosine phosphatase superfamily"/>
    <property type="match status" value="1"/>
</dbReference>
<reference evidence="2 3" key="1">
    <citation type="submission" date="2020-08" db="EMBL/GenBank/DDBJ databases">
        <title>Genomic Encyclopedia of Type Strains, Phase IV (KMG-IV): sequencing the most valuable type-strain genomes for metagenomic binning, comparative biology and taxonomic classification.</title>
        <authorList>
            <person name="Goeker M."/>
        </authorList>
    </citation>
    <scope>NUCLEOTIDE SEQUENCE [LARGE SCALE GENOMIC DNA]</scope>
    <source>
        <strain evidence="2 3">DSM 11099</strain>
    </source>
</reference>
<dbReference type="EMBL" id="JACHEU010000001">
    <property type="protein sequence ID" value="MBB6013258.1"/>
    <property type="molecule type" value="Genomic_DNA"/>
</dbReference>
<dbReference type="InterPro" id="IPR029021">
    <property type="entry name" value="Prot-tyrosine_phosphatase-like"/>
</dbReference>